<reference evidence="6 7" key="1">
    <citation type="submission" date="2024-02" db="EMBL/GenBank/DDBJ databases">
        <authorList>
            <person name="Vignale AGUSTIN F."/>
            <person name="Sosa J E."/>
            <person name="Modenutti C."/>
        </authorList>
    </citation>
    <scope>NUCLEOTIDE SEQUENCE [LARGE SCALE GENOMIC DNA]</scope>
</reference>
<dbReference type="InterPro" id="IPR000504">
    <property type="entry name" value="RRM_dom"/>
</dbReference>
<evidence type="ECO:0000256" key="2">
    <source>
        <dbReference type="PROSITE-ProRule" id="PRU00332"/>
    </source>
</evidence>
<dbReference type="EMBL" id="CAUOFW020004602">
    <property type="protein sequence ID" value="CAK9166353.1"/>
    <property type="molecule type" value="Genomic_DNA"/>
</dbReference>
<evidence type="ECO:0000256" key="3">
    <source>
        <dbReference type="SAM" id="MobiDB-lite"/>
    </source>
</evidence>
<dbReference type="PANTHER" id="PTHR22792:SF159">
    <property type="entry name" value="LA-RELATED PROTEIN 1B-RELATED"/>
    <property type="match status" value="1"/>
</dbReference>
<keyword evidence="7" id="KW-1185">Reference proteome</keyword>
<dbReference type="PROSITE" id="PS50102">
    <property type="entry name" value="RRM"/>
    <property type="match status" value="1"/>
</dbReference>
<dbReference type="Gene3D" id="1.10.10.10">
    <property type="entry name" value="Winged helix-like DNA-binding domain superfamily/Winged helix DNA-binding domain"/>
    <property type="match status" value="1"/>
</dbReference>
<dbReference type="Proteomes" id="UP001642360">
    <property type="component" value="Unassembled WGS sequence"/>
</dbReference>
<dbReference type="InterPro" id="IPR034878">
    <property type="entry name" value="La-rel_plant_RRM"/>
</dbReference>
<evidence type="ECO:0000313" key="7">
    <source>
        <dbReference type="Proteomes" id="UP001642360"/>
    </source>
</evidence>
<name>A0ABC8TAN1_9AQUA</name>
<dbReference type="SMART" id="SM00715">
    <property type="entry name" value="LA"/>
    <property type="match status" value="1"/>
</dbReference>
<dbReference type="SUPFAM" id="SSF54928">
    <property type="entry name" value="RNA-binding domain, RBD"/>
    <property type="match status" value="1"/>
</dbReference>
<dbReference type="Gene3D" id="3.30.70.330">
    <property type="match status" value="1"/>
</dbReference>
<evidence type="ECO:0000259" key="4">
    <source>
        <dbReference type="PROSITE" id="PS50102"/>
    </source>
</evidence>
<feature type="domain" description="HTH La-type RNA-binding" evidence="5">
    <location>
        <begin position="1"/>
        <end position="56"/>
    </location>
</feature>
<gene>
    <name evidence="6" type="ORF">ILEXP_LOCUS35571</name>
</gene>
<dbReference type="AlphaFoldDB" id="A0ABC8TAN1"/>
<dbReference type="InterPro" id="IPR035979">
    <property type="entry name" value="RBD_domain_sf"/>
</dbReference>
<protein>
    <recommendedName>
        <fullName evidence="8">La-related protein 6A</fullName>
    </recommendedName>
</protein>
<evidence type="ECO:0000313" key="6">
    <source>
        <dbReference type="EMBL" id="CAK9166353.1"/>
    </source>
</evidence>
<feature type="compositionally biased region" description="Basic residues" evidence="3">
    <location>
        <begin position="212"/>
        <end position="225"/>
    </location>
</feature>
<dbReference type="GO" id="GO:0003723">
    <property type="term" value="F:RNA binding"/>
    <property type="evidence" value="ECO:0007669"/>
    <property type="project" value="UniProtKB-UniRule"/>
</dbReference>
<evidence type="ECO:0008006" key="8">
    <source>
        <dbReference type="Google" id="ProtNLM"/>
    </source>
</evidence>
<dbReference type="InterPro" id="IPR045180">
    <property type="entry name" value="La_dom_prot"/>
</dbReference>
<proteinExistence type="predicted"/>
<dbReference type="InterPro" id="IPR036388">
    <property type="entry name" value="WH-like_DNA-bd_sf"/>
</dbReference>
<dbReference type="PANTHER" id="PTHR22792">
    <property type="entry name" value="LUPUS LA PROTEIN-RELATED"/>
    <property type="match status" value="1"/>
</dbReference>
<dbReference type="CDD" id="cd12288">
    <property type="entry name" value="RRM_La_like_plant"/>
    <property type="match status" value="1"/>
</dbReference>
<evidence type="ECO:0000256" key="1">
    <source>
        <dbReference type="ARBA" id="ARBA00022884"/>
    </source>
</evidence>
<dbReference type="InterPro" id="IPR012677">
    <property type="entry name" value="Nucleotide-bd_a/b_plait_sf"/>
</dbReference>
<organism evidence="6 7">
    <name type="scientific">Ilex paraguariensis</name>
    <name type="common">yerba mate</name>
    <dbReference type="NCBI Taxonomy" id="185542"/>
    <lineage>
        <taxon>Eukaryota</taxon>
        <taxon>Viridiplantae</taxon>
        <taxon>Streptophyta</taxon>
        <taxon>Embryophyta</taxon>
        <taxon>Tracheophyta</taxon>
        <taxon>Spermatophyta</taxon>
        <taxon>Magnoliopsida</taxon>
        <taxon>eudicotyledons</taxon>
        <taxon>Gunneridae</taxon>
        <taxon>Pentapetalae</taxon>
        <taxon>asterids</taxon>
        <taxon>campanulids</taxon>
        <taxon>Aquifoliales</taxon>
        <taxon>Aquifoliaceae</taxon>
        <taxon>Ilex</taxon>
    </lineage>
</organism>
<sequence>MLLLAVPIGVIASFKKMKKLTKDTALVVAALRDSSVLVVTSDEKKVKRLHRLPFTEVMDPRLCTVLVENLPEDHSVENIHRIFGEAGKILNVAIRDPHGVRDPKKHTIAEKLLSGKLHALVEYETVEAAEKAVATLNDEQDWRYGMRVKLLKGMGKHGQKKNGWRESDSEKTSNVQASDRAGHKEKHNLNEHHEDIHDEEDGEHLSKEKNGHRAQNRGRGRRQKYRGTGGQGHGTISSSHGVETSKPPPGPKMPDGTRGFTIGRGRPLASNPS</sequence>
<dbReference type="InterPro" id="IPR006630">
    <property type="entry name" value="La_HTH"/>
</dbReference>
<dbReference type="SMART" id="SM00360">
    <property type="entry name" value="RRM"/>
    <property type="match status" value="1"/>
</dbReference>
<accession>A0ABC8TAN1</accession>
<evidence type="ECO:0000259" key="5">
    <source>
        <dbReference type="PROSITE" id="PS50961"/>
    </source>
</evidence>
<keyword evidence="1 2" id="KW-0694">RNA-binding</keyword>
<dbReference type="SUPFAM" id="SSF46785">
    <property type="entry name" value="Winged helix' DNA-binding domain"/>
    <property type="match status" value="1"/>
</dbReference>
<feature type="compositionally biased region" description="Basic and acidic residues" evidence="3">
    <location>
        <begin position="187"/>
        <end position="196"/>
    </location>
</feature>
<dbReference type="PROSITE" id="PS50961">
    <property type="entry name" value="HTH_LA"/>
    <property type="match status" value="1"/>
</dbReference>
<feature type="domain" description="RRM" evidence="4">
    <location>
        <begin position="63"/>
        <end position="155"/>
    </location>
</feature>
<feature type="region of interest" description="Disordered" evidence="3">
    <location>
        <begin position="154"/>
        <end position="273"/>
    </location>
</feature>
<comment type="caution">
    <text evidence="6">The sequence shown here is derived from an EMBL/GenBank/DDBJ whole genome shotgun (WGS) entry which is preliminary data.</text>
</comment>
<dbReference type="InterPro" id="IPR036390">
    <property type="entry name" value="WH_DNA-bd_sf"/>
</dbReference>